<reference evidence="1" key="1">
    <citation type="journal article" date="2022" name="Int. J. Mol. Sci.">
        <title>Draft Genome of Tanacetum Coccineum: Genomic Comparison of Closely Related Tanacetum-Family Plants.</title>
        <authorList>
            <person name="Yamashiro T."/>
            <person name="Shiraishi A."/>
            <person name="Nakayama K."/>
            <person name="Satake H."/>
        </authorList>
    </citation>
    <scope>NUCLEOTIDE SEQUENCE</scope>
</reference>
<reference evidence="1" key="2">
    <citation type="submission" date="2022-01" db="EMBL/GenBank/DDBJ databases">
        <authorList>
            <person name="Yamashiro T."/>
            <person name="Shiraishi A."/>
            <person name="Satake H."/>
            <person name="Nakayama K."/>
        </authorList>
    </citation>
    <scope>NUCLEOTIDE SEQUENCE</scope>
</reference>
<accession>A0ABQ5I871</accession>
<keyword evidence="2" id="KW-1185">Reference proteome</keyword>
<name>A0ABQ5I871_9ASTR</name>
<sequence length="254" mass="28368">MRKIVDGIEGRHECVLLTQEYVRKIIKNASDDDDFTHGLWFSAIHYINDEWAILIGCFGDIKSFIKHRKLKKVVIVIKSCKPNALGDLTVILKDPSGDGTDVGGSRMLGEEELMKLLEEEERVEQEFQLDGILRIAYKLNLFMLEDPTFRASGDVTPSPTSGALGALTPKMQLFNLTFLLICFLTTCLTRASRALRKSTHPVMAINLYLLVVEGFEVEGFAIGGFKVEGLKVEGFEVVGFDVKAFEVEAAFEVE</sequence>
<proteinExistence type="predicted"/>
<dbReference type="PANTHER" id="PTHR14523">
    <property type="entry name" value="UNCHARACTERIZED PROTEIN C17ORF53 HOMOLOG"/>
    <property type="match status" value="1"/>
</dbReference>
<evidence type="ECO:0000313" key="2">
    <source>
        <dbReference type="Proteomes" id="UP001151760"/>
    </source>
</evidence>
<dbReference type="PANTHER" id="PTHR14523:SF1">
    <property type="entry name" value="HOMOLOGOUS RECOMBINATION OB-FOLD PROTEIN"/>
    <property type="match status" value="1"/>
</dbReference>
<gene>
    <name evidence="1" type="ORF">Tco_1091850</name>
</gene>
<comment type="caution">
    <text evidence="1">The sequence shown here is derived from an EMBL/GenBank/DDBJ whole genome shotgun (WGS) entry which is preliminary data.</text>
</comment>
<evidence type="ECO:0000313" key="1">
    <source>
        <dbReference type="EMBL" id="GJT96332.1"/>
    </source>
</evidence>
<organism evidence="1 2">
    <name type="scientific">Tanacetum coccineum</name>
    <dbReference type="NCBI Taxonomy" id="301880"/>
    <lineage>
        <taxon>Eukaryota</taxon>
        <taxon>Viridiplantae</taxon>
        <taxon>Streptophyta</taxon>
        <taxon>Embryophyta</taxon>
        <taxon>Tracheophyta</taxon>
        <taxon>Spermatophyta</taxon>
        <taxon>Magnoliopsida</taxon>
        <taxon>eudicotyledons</taxon>
        <taxon>Gunneridae</taxon>
        <taxon>Pentapetalae</taxon>
        <taxon>asterids</taxon>
        <taxon>campanulids</taxon>
        <taxon>Asterales</taxon>
        <taxon>Asteraceae</taxon>
        <taxon>Asteroideae</taxon>
        <taxon>Anthemideae</taxon>
        <taxon>Anthemidinae</taxon>
        <taxon>Tanacetum</taxon>
    </lineage>
</organism>
<dbReference type="InterPro" id="IPR028045">
    <property type="entry name" value="HROB"/>
</dbReference>
<protein>
    <submittedName>
        <fullName evidence="1">Uncharacterized protein</fullName>
    </submittedName>
</protein>
<dbReference type="Proteomes" id="UP001151760">
    <property type="component" value="Unassembled WGS sequence"/>
</dbReference>
<dbReference type="EMBL" id="BQNB010020471">
    <property type="protein sequence ID" value="GJT96332.1"/>
    <property type="molecule type" value="Genomic_DNA"/>
</dbReference>